<evidence type="ECO:0000313" key="2">
    <source>
        <dbReference type="EMBL" id="PMD28935.1"/>
    </source>
</evidence>
<dbReference type="InterPro" id="IPR052895">
    <property type="entry name" value="HetReg/Transcr_Mod"/>
</dbReference>
<dbReference type="EMBL" id="KZ613980">
    <property type="protein sequence ID" value="PMD28935.1"/>
    <property type="molecule type" value="Genomic_DNA"/>
</dbReference>
<reference evidence="2 3" key="1">
    <citation type="submission" date="2016-04" db="EMBL/GenBank/DDBJ databases">
        <title>A degradative enzymes factory behind the ericoid mycorrhizal symbiosis.</title>
        <authorList>
            <consortium name="DOE Joint Genome Institute"/>
            <person name="Martino E."/>
            <person name="Morin E."/>
            <person name="Grelet G."/>
            <person name="Kuo A."/>
            <person name="Kohler A."/>
            <person name="Daghino S."/>
            <person name="Barry K."/>
            <person name="Choi C."/>
            <person name="Cichocki N."/>
            <person name="Clum A."/>
            <person name="Copeland A."/>
            <person name="Hainaut M."/>
            <person name="Haridas S."/>
            <person name="Labutti K."/>
            <person name="Lindquist E."/>
            <person name="Lipzen A."/>
            <person name="Khouja H.-R."/>
            <person name="Murat C."/>
            <person name="Ohm R."/>
            <person name="Olson A."/>
            <person name="Spatafora J."/>
            <person name="Veneault-Fourrey C."/>
            <person name="Henrissat B."/>
            <person name="Grigoriev I."/>
            <person name="Martin F."/>
            <person name="Perotto S."/>
        </authorList>
    </citation>
    <scope>NUCLEOTIDE SEQUENCE [LARGE SCALE GENOMIC DNA]</scope>
    <source>
        <strain evidence="2 3">F</strain>
    </source>
</reference>
<organism evidence="2 3">
    <name type="scientific">Hyaloscypha variabilis (strain UAMH 11265 / GT02V1 / F)</name>
    <name type="common">Meliniomyces variabilis</name>
    <dbReference type="NCBI Taxonomy" id="1149755"/>
    <lineage>
        <taxon>Eukaryota</taxon>
        <taxon>Fungi</taxon>
        <taxon>Dikarya</taxon>
        <taxon>Ascomycota</taxon>
        <taxon>Pezizomycotina</taxon>
        <taxon>Leotiomycetes</taxon>
        <taxon>Helotiales</taxon>
        <taxon>Hyaloscyphaceae</taxon>
        <taxon>Hyaloscypha</taxon>
        <taxon>Hyaloscypha variabilis</taxon>
    </lineage>
</organism>
<gene>
    <name evidence="2" type="ORF">L207DRAFT_521259</name>
</gene>
<keyword evidence="3" id="KW-1185">Reference proteome</keyword>
<dbReference type="Pfam" id="PF06985">
    <property type="entry name" value="HET"/>
    <property type="match status" value="1"/>
</dbReference>
<sequence length="602" mass="68143">MRHQIHTDEGAVPMTASVRSALTRLRLKDQIRVLWIDALCINQGDKDEKSEQILLMPKIYSSASRAVVHLGEQANRSNLAIKLLEKIARTSFYSLSGKFLSDSALVTFGLPQARTKIWKYFRAFWARPWFRRIWIVQEFVLAKDVTMICGEWEGSWKIFLDATVKINEYKMLHLYSDLQVGETLNASVGLMLMLLICDQRVLADRNEYLVHRFTRLLEMGDSAFKEAETGDRYIAARAMIFKSNPNISKEFAKLRQNDAFDRFAYFGLPRPKPGVRKLAGIDLLELIYWVEAAEATNPRDRLFALLRLACDLDEKELQQLRPDYEEEVKDVVCRYASVLVGKGKCMEILYNAFLEPNPYDLPSWVGDWITPVNPISKKTHVASPKPDIYKAGGYSKPNARMGDKSDVLIVSGGLFDTINCVGIGSIIPRAGGPLLPMLANSALNNIDAIFETLTSYPTGEPLFEVKWRTLIGNRTAITHKEAPAWYGDLFRKWREEIRGKTIAPTDEDIHAMAPEEYFLGLSSLSNQKLCRTKGGYVGLVPTSAEVGDHICVLIGGIVPFVIRDSAKRLGMFQMVGGCYVHGIMKGEAFKLPHWQERSFEFH</sequence>
<dbReference type="Proteomes" id="UP000235786">
    <property type="component" value="Unassembled WGS sequence"/>
</dbReference>
<accession>A0A2J6QRP9</accession>
<proteinExistence type="predicted"/>
<dbReference type="STRING" id="1149755.A0A2J6QRP9"/>
<feature type="domain" description="Heterokaryon incompatibility" evidence="1">
    <location>
        <begin position="3"/>
        <end position="138"/>
    </location>
</feature>
<dbReference type="OrthoDB" id="3553147at2759"/>
<dbReference type="PANTHER" id="PTHR24148:SF64">
    <property type="entry name" value="HETEROKARYON INCOMPATIBILITY DOMAIN-CONTAINING PROTEIN"/>
    <property type="match status" value="1"/>
</dbReference>
<dbReference type="PANTHER" id="PTHR24148">
    <property type="entry name" value="ANKYRIN REPEAT DOMAIN-CONTAINING PROTEIN 39 HOMOLOG-RELATED"/>
    <property type="match status" value="1"/>
</dbReference>
<dbReference type="Pfam" id="PF26639">
    <property type="entry name" value="Het-6_barrel"/>
    <property type="match status" value="1"/>
</dbReference>
<protein>
    <recommendedName>
        <fullName evidence="1">Heterokaryon incompatibility domain-containing protein</fullName>
    </recommendedName>
</protein>
<name>A0A2J6QRP9_HYAVF</name>
<dbReference type="InterPro" id="IPR010730">
    <property type="entry name" value="HET"/>
</dbReference>
<evidence type="ECO:0000313" key="3">
    <source>
        <dbReference type="Proteomes" id="UP000235786"/>
    </source>
</evidence>
<dbReference type="AlphaFoldDB" id="A0A2J6QRP9"/>
<evidence type="ECO:0000259" key="1">
    <source>
        <dbReference type="Pfam" id="PF06985"/>
    </source>
</evidence>